<sequence>MKTCNFVKMLTACMLSFLFLSCGDDIVYETIKNTDEGLCDKTWIMQTEQDGAIVRQYKLTFYSKNQKGQELTVTYDEDGKTSVDREFSWRWVDNSKEALLLTFTTGEKVFENVWVREHYLSGRLDGEIIVLTEEGY</sequence>
<evidence type="ECO:0000313" key="2">
    <source>
        <dbReference type="EMBL" id="MBM6856718.1"/>
    </source>
</evidence>
<dbReference type="AlphaFoldDB" id="A0AA40ZRP6"/>
<evidence type="ECO:0000313" key="3">
    <source>
        <dbReference type="Proteomes" id="UP000698924"/>
    </source>
</evidence>
<proteinExistence type="predicted"/>
<reference evidence="2 3" key="1">
    <citation type="journal article" date="2021" name="Sci. Rep.">
        <title>The distribution of antibiotic resistance genes in chicken gut microbiota commensals.</title>
        <authorList>
            <person name="Juricova H."/>
            <person name="Matiasovicova J."/>
            <person name="Kubasova T."/>
            <person name="Cejkova D."/>
            <person name="Rychlik I."/>
        </authorList>
    </citation>
    <scope>NUCLEOTIDE SEQUENCE [LARGE SCALE GENOMIC DNA]</scope>
    <source>
        <strain evidence="2 3">An421</strain>
    </source>
</reference>
<accession>A0AA40ZRP6</accession>
<dbReference type="Proteomes" id="UP000698924">
    <property type="component" value="Unassembled WGS sequence"/>
</dbReference>
<name>A0AA40ZRP6_9BACT</name>
<gene>
    <name evidence="2" type="ORF">H6D15_03755</name>
</gene>
<keyword evidence="1" id="KW-0732">Signal</keyword>
<feature type="signal peptide" evidence="1">
    <location>
        <begin position="1"/>
        <end position="23"/>
    </location>
</feature>
<comment type="caution">
    <text evidence="2">The sequence shown here is derived from an EMBL/GenBank/DDBJ whole genome shotgun (WGS) entry which is preliminary data.</text>
</comment>
<dbReference type="EMBL" id="JACJMO010000003">
    <property type="protein sequence ID" value="MBM6856718.1"/>
    <property type="molecule type" value="Genomic_DNA"/>
</dbReference>
<evidence type="ECO:0000256" key="1">
    <source>
        <dbReference type="SAM" id="SignalP"/>
    </source>
</evidence>
<evidence type="ECO:0008006" key="4">
    <source>
        <dbReference type="Google" id="ProtNLM"/>
    </source>
</evidence>
<dbReference type="PROSITE" id="PS51257">
    <property type="entry name" value="PROKAR_LIPOPROTEIN"/>
    <property type="match status" value="1"/>
</dbReference>
<protein>
    <recommendedName>
        <fullName evidence="4">Lipoprotein</fullName>
    </recommendedName>
</protein>
<feature type="chain" id="PRO_5041309840" description="Lipoprotein" evidence="1">
    <location>
        <begin position="24"/>
        <end position="136"/>
    </location>
</feature>
<keyword evidence="3" id="KW-1185">Reference proteome</keyword>
<dbReference type="RefSeq" id="WP_021846241.1">
    <property type="nucleotide sequence ID" value="NZ_JAAZTS010000003.1"/>
</dbReference>
<organism evidence="2 3">
    <name type="scientific">Caecibacteroides pullorum</name>
    <dbReference type="NCBI Taxonomy" id="2725562"/>
    <lineage>
        <taxon>Bacteria</taxon>
        <taxon>Pseudomonadati</taxon>
        <taxon>Bacteroidota</taxon>
        <taxon>Bacteroidia</taxon>
        <taxon>Bacteroidales</taxon>
        <taxon>Bacteroidaceae</taxon>
        <taxon>Caecibacteroides</taxon>
    </lineage>
</organism>